<organism evidence="3 4">
    <name type="scientific">Stylosanthes scabra</name>
    <dbReference type="NCBI Taxonomy" id="79078"/>
    <lineage>
        <taxon>Eukaryota</taxon>
        <taxon>Viridiplantae</taxon>
        <taxon>Streptophyta</taxon>
        <taxon>Embryophyta</taxon>
        <taxon>Tracheophyta</taxon>
        <taxon>Spermatophyta</taxon>
        <taxon>Magnoliopsida</taxon>
        <taxon>eudicotyledons</taxon>
        <taxon>Gunneridae</taxon>
        <taxon>Pentapetalae</taxon>
        <taxon>rosids</taxon>
        <taxon>fabids</taxon>
        <taxon>Fabales</taxon>
        <taxon>Fabaceae</taxon>
        <taxon>Papilionoideae</taxon>
        <taxon>50 kb inversion clade</taxon>
        <taxon>dalbergioids sensu lato</taxon>
        <taxon>Dalbergieae</taxon>
        <taxon>Pterocarpus clade</taxon>
        <taxon>Stylosanthes</taxon>
    </lineage>
</organism>
<dbReference type="Pfam" id="PF14569">
    <property type="entry name" value="zf-UDP"/>
    <property type="match status" value="1"/>
</dbReference>
<dbReference type="EMBL" id="JASCZI010151150">
    <property type="protein sequence ID" value="MED6170226.1"/>
    <property type="molecule type" value="Genomic_DNA"/>
</dbReference>
<proteinExistence type="predicted"/>
<evidence type="ECO:0000313" key="3">
    <source>
        <dbReference type="EMBL" id="MED6170226.1"/>
    </source>
</evidence>
<dbReference type="PROSITE" id="PS50089">
    <property type="entry name" value="ZF_RING_2"/>
    <property type="match status" value="1"/>
</dbReference>
<keyword evidence="1" id="KW-0479">Metal-binding</keyword>
<keyword evidence="1" id="KW-0862">Zinc</keyword>
<keyword evidence="4" id="KW-1185">Reference proteome</keyword>
<gene>
    <name evidence="3" type="ORF">PIB30_028853</name>
</gene>
<dbReference type="InterPro" id="IPR027934">
    <property type="entry name" value="CES_Znf_RING"/>
</dbReference>
<dbReference type="Proteomes" id="UP001341840">
    <property type="component" value="Unassembled WGS sequence"/>
</dbReference>
<reference evidence="3 4" key="1">
    <citation type="journal article" date="2023" name="Plants (Basel)">
        <title>Bridging the Gap: Combining Genomics and Transcriptomics Approaches to Understand Stylosanthes scabra, an Orphan Legume from the Brazilian Caatinga.</title>
        <authorList>
            <person name="Ferreira-Neto J.R.C."/>
            <person name="da Silva M.D."/>
            <person name="Binneck E."/>
            <person name="de Melo N.F."/>
            <person name="da Silva R.H."/>
            <person name="de Melo A.L.T.M."/>
            <person name="Pandolfi V."/>
            <person name="Bustamante F.O."/>
            <person name="Brasileiro-Vidal A.C."/>
            <person name="Benko-Iseppon A.M."/>
        </authorList>
    </citation>
    <scope>NUCLEOTIDE SEQUENCE [LARGE SCALE GENOMIC DNA]</scope>
    <source>
        <tissue evidence="3">Leaves</tissue>
    </source>
</reference>
<keyword evidence="1" id="KW-0863">Zinc-finger</keyword>
<evidence type="ECO:0000259" key="2">
    <source>
        <dbReference type="PROSITE" id="PS50089"/>
    </source>
</evidence>
<comment type="caution">
    <text evidence="3">The sequence shown here is derived from an EMBL/GenBank/DDBJ whole genome shotgun (WGS) entry which is preliminary data.</text>
</comment>
<evidence type="ECO:0000256" key="1">
    <source>
        <dbReference type="PROSITE-ProRule" id="PRU00175"/>
    </source>
</evidence>
<dbReference type="SUPFAM" id="SSF57850">
    <property type="entry name" value="RING/U-box"/>
    <property type="match status" value="1"/>
</dbReference>
<name>A0ABU6VAB1_9FABA</name>
<dbReference type="InterPro" id="IPR001841">
    <property type="entry name" value="Znf_RING"/>
</dbReference>
<dbReference type="InterPro" id="IPR013083">
    <property type="entry name" value="Znf_RING/FYVE/PHD"/>
</dbReference>
<accession>A0ABU6VAB1</accession>
<evidence type="ECO:0000313" key="4">
    <source>
        <dbReference type="Proteomes" id="UP001341840"/>
    </source>
</evidence>
<dbReference type="CDD" id="cd16617">
    <property type="entry name" value="mRING-HC-C4C4_CesA"/>
    <property type="match status" value="1"/>
</dbReference>
<protein>
    <recommendedName>
        <fullName evidence="2">RING-type domain-containing protein</fullName>
    </recommendedName>
</protein>
<dbReference type="Gene3D" id="3.30.40.10">
    <property type="entry name" value="Zinc/RING finger domain, C3HC4 (zinc finger)"/>
    <property type="match status" value="1"/>
</dbReference>
<feature type="domain" description="RING-type" evidence="2">
    <location>
        <begin position="39"/>
        <end position="87"/>
    </location>
</feature>
<sequence length="271" mass="30316">MDTKGRLVAGSHNRNEFVLINADDTARVNGVTELSGQICQICGDEIEVTVHGEGEPFVACNECAFPVCRTCYEYERREGNQACPQCKTRYKRIKGENEFDIGSNIRHDPCHIAEAMLAARFNIVRNSQLNASGIATLSELDAASVADDIPLLTYGHEDVGISAEKLALIVPPFMSRGKRVHPMPFLDSSVPAQARPMDPKKDLAVYGYGSVAWKERMEEWKRKQNEKLEVVRHESVDDNDGGENGDEFDHPDLPKYVLLANYYILEKLTPM</sequence>